<feature type="transmembrane region" description="Helical" evidence="1">
    <location>
        <begin position="40"/>
        <end position="64"/>
    </location>
</feature>
<sequence>MDTVLAGVSDAFTLINITYIAMGVFMGIMVGAIPGLNGPMAIAVAVPLTYYMSPLGSIAFLIGINKGGTYGGSVAAILLNTPGSPESTSTAFDGYPLVKKGKGLKALKMALYASITGDIFSDIVLFTVAAPLAIVALRMGPPEMAAVFAFSLTIIAGLSGKSILRGLLAAILGAYISCVGLDIETAQPRLTMGLSDLIEGVPIIPMTIGLLALSEILIQIETTLLGRQTDSGQYRVFGKDIPKEDRTVSWVEYKSCLRTIVRSALIGTGVGAIPGIGAIVAGFLGYGAAKRASKNPEEFGTGKLEGVAATEAANSAVVGANLIPLLALGIPGSLSAAILIGAFLMHGVDPGPLIFQEHGQLIYGIFAAMFMANWINFGIANLGLRLFAMVVSVPKGIIHPIVVVLCIAGAFANGNAMFSVAVMMVFAVLGYFMRKLDFSFATFIIGFALGGTFEQSVRQSVILFKDSPWTLLTHPIVMLFVALTIFAVWRILNGQMSVKKVVAVAPDSPSVSETKS</sequence>
<feature type="transmembrane region" description="Helical" evidence="1">
    <location>
        <begin position="436"/>
        <end position="453"/>
    </location>
</feature>
<keyword evidence="1" id="KW-1133">Transmembrane helix</keyword>
<feature type="transmembrane region" description="Helical" evidence="1">
    <location>
        <begin position="109"/>
        <end position="137"/>
    </location>
</feature>
<dbReference type="RefSeq" id="WP_206942695.1">
    <property type="nucleotide sequence ID" value="NZ_JAFLNF010000007.1"/>
</dbReference>
<dbReference type="Pfam" id="PF01970">
    <property type="entry name" value="TctA"/>
    <property type="match status" value="1"/>
</dbReference>
<feature type="transmembrane region" description="Helical" evidence="1">
    <location>
        <begin position="203"/>
        <end position="225"/>
    </location>
</feature>
<feature type="transmembrane region" description="Helical" evidence="1">
    <location>
        <begin position="322"/>
        <end position="348"/>
    </location>
</feature>
<dbReference type="Proteomes" id="UP000664779">
    <property type="component" value="Unassembled WGS sequence"/>
</dbReference>
<comment type="caution">
    <text evidence="3">The sequence shown here is derived from an EMBL/GenBank/DDBJ whole genome shotgun (WGS) entry which is preliminary data.</text>
</comment>
<reference evidence="3" key="1">
    <citation type="submission" date="2021-03" db="EMBL/GenBank/DDBJ databases">
        <title>Roseibium sp. CAU 1637 isolated from Incheon.</title>
        <authorList>
            <person name="Kim W."/>
        </authorList>
    </citation>
    <scope>NUCLEOTIDE SEQUENCE</scope>
    <source>
        <strain evidence="3">CAU 1637</strain>
    </source>
</reference>
<feature type="transmembrane region" description="Helical" evidence="1">
    <location>
        <begin position="397"/>
        <end position="429"/>
    </location>
</feature>
<feature type="transmembrane region" description="Helical" evidence="1">
    <location>
        <begin position="12"/>
        <end position="34"/>
    </location>
</feature>
<accession>A0A939ERA8</accession>
<keyword evidence="1" id="KW-0472">Membrane</keyword>
<feature type="transmembrane region" description="Helical" evidence="1">
    <location>
        <begin position="264"/>
        <end position="289"/>
    </location>
</feature>
<dbReference type="AlphaFoldDB" id="A0A939ERA8"/>
<dbReference type="PANTHER" id="PTHR35342">
    <property type="entry name" value="TRICARBOXYLIC TRANSPORT PROTEIN"/>
    <property type="match status" value="1"/>
</dbReference>
<protein>
    <submittedName>
        <fullName evidence="3">Tripartite tricarboxylate transporter permease</fullName>
    </submittedName>
</protein>
<evidence type="ECO:0000256" key="1">
    <source>
        <dbReference type="SAM" id="Phobius"/>
    </source>
</evidence>
<evidence type="ECO:0000313" key="3">
    <source>
        <dbReference type="EMBL" id="MBO0346667.1"/>
    </source>
</evidence>
<keyword evidence="1" id="KW-0812">Transmembrane</keyword>
<feature type="domain" description="DUF112" evidence="2">
    <location>
        <begin position="18"/>
        <end position="445"/>
    </location>
</feature>
<evidence type="ECO:0000259" key="2">
    <source>
        <dbReference type="Pfam" id="PF01970"/>
    </source>
</evidence>
<feature type="transmembrane region" description="Helical" evidence="1">
    <location>
        <begin position="360"/>
        <end position="377"/>
    </location>
</feature>
<name>A0A939ERA8_9HYPH</name>
<organism evidence="3 4">
    <name type="scientific">Roseibium limicola</name>
    <dbReference type="NCBI Taxonomy" id="2816037"/>
    <lineage>
        <taxon>Bacteria</taxon>
        <taxon>Pseudomonadati</taxon>
        <taxon>Pseudomonadota</taxon>
        <taxon>Alphaproteobacteria</taxon>
        <taxon>Hyphomicrobiales</taxon>
        <taxon>Stappiaceae</taxon>
        <taxon>Roseibium</taxon>
    </lineage>
</organism>
<gene>
    <name evidence="3" type="ORF">J0X15_15665</name>
</gene>
<feature type="transmembrane region" description="Helical" evidence="1">
    <location>
        <begin position="143"/>
        <end position="160"/>
    </location>
</feature>
<dbReference type="EMBL" id="JAFLNF010000007">
    <property type="protein sequence ID" value="MBO0346667.1"/>
    <property type="molecule type" value="Genomic_DNA"/>
</dbReference>
<dbReference type="PANTHER" id="PTHR35342:SF5">
    <property type="entry name" value="TRICARBOXYLIC TRANSPORT PROTEIN"/>
    <property type="match status" value="1"/>
</dbReference>
<proteinExistence type="predicted"/>
<feature type="transmembrane region" description="Helical" evidence="1">
    <location>
        <begin position="473"/>
        <end position="492"/>
    </location>
</feature>
<keyword evidence="4" id="KW-1185">Reference proteome</keyword>
<evidence type="ECO:0000313" key="4">
    <source>
        <dbReference type="Proteomes" id="UP000664779"/>
    </source>
</evidence>
<dbReference type="InterPro" id="IPR002823">
    <property type="entry name" value="DUF112_TM"/>
</dbReference>